<accession>A0A8G1R7F3</accession>
<dbReference type="Proteomes" id="UP000249526">
    <property type="component" value="Unassembled WGS sequence"/>
</dbReference>
<feature type="chain" id="PRO_5034803616" evidence="1">
    <location>
        <begin position="19"/>
        <end position="77"/>
    </location>
</feature>
<keyword evidence="1" id="KW-0732">Signal</keyword>
<evidence type="ECO:0000313" key="3">
    <source>
        <dbReference type="Proteomes" id="UP000249526"/>
    </source>
</evidence>
<keyword evidence="3" id="KW-1185">Reference proteome</keyword>
<dbReference type="GeneID" id="37163062"/>
<feature type="signal peptide" evidence="1">
    <location>
        <begin position="1"/>
        <end position="18"/>
    </location>
</feature>
<dbReference type="RefSeq" id="XP_025518509.1">
    <property type="nucleotide sequence ID" value="XM_025659660.1"/>
</dbReference>
<dbReference type="EMBL" id="KZ825057">
    <property type="protein sequence ID" value="RAH60587.1"/>
    <property type="molecule type" value="Genomic_DNA"/>
</dbReference>
<sequence>MKLLSIFSTALFVAAVAAAPLAEDGSAPSISENAKRDDLCPSNACYTKCINDYISYLGVGPAFGLQKVDCMKQCGCL</sequence>
<evidence type="ECO:0000256" key="1">
    <source>
        <dbReference type="SAM" id="SignalP"/>
    </source>
</evidence>
<protein>
    <submittedName>
        <fullName evidence="2">Uncharacterized protein</fullName>
    </submittedName>
</protein>
<organism evidence="2 3">
    <name type="scientific">Aspergillus piperis CBS 112811</name>
    <dbReference type="NCBI Taxonomy" id="1448313"/>
    <lineage>
        <taxon>Eukaryota</taxon>
        <taxon>Fungi</taxon>
        <taxon>Dikarya</taxon>
        <taxon>Ascomycota</taxon>
        <taxon>Pezizomycotina</taxon>
        <taxon>Eurotiomycetes</taxon>
        <taxon>Eurotiomycetidae</taxon>
        <taxon>Eurotiales</taxon>
        <taxon>Aspergillaceae</taxon>
        <taxon>Aspergillus</taxon>
        <taxon>Aspergillus subgen. Circumdati</taxon>
    </lineage>
</organism>
<gene>
    <name evidence="2" type="ORF">BO85DRAFT_447162</name>
</gene>
<dbReference type="AlphaFoldDB" id="A0A8G1R7F3"/>
<name>A0A8G1R7F3_9EURO</name>
<proteinExistence type="predicted"/>
<reference evidence="2 3" key="1">
    <citation type="submission" date="2018-02" db="EMBL/GenBank/DDBJ databases">
        <title>The genomes of Aspergillus section Nigri reveals drivers in fungal speciation.</title>
        <authorList>
            <consortium name="DOE Joint Genome Institute"/>
            <person name="Vesth T.C."/>
            <person name="Nybo J."/>
            <person name="Theobald S."/>
            <person name="Brandl J."/>
            <person name="Frisvad J.C."/>
            <person name="Nielsen K.F."/>
            <person name="Lyhne E.K."/>
            <person name="Kogle M.E."/>
            <person name="Kuo A."/>
            <person name="Riley R."/>
            <person name="Clum A."/>
            <person name="Nolan M."/>
            <person name="Lipzen A."/>
            <person name="Salamov A."/>
            <person name="Henrissat B."/>
            <person name="Wiebenga A."/>
            <person name="De vries R.P."/>
            <person name="Grigoriev I.V."/>
            <person name="Mortensen U.H."/>
            <person name="Andersen M.R."/>
            <person name="Baker S.E."/>
        </authorList>
    </citation>
    <scope>NUCLEOTIDE SEQUENCE [LARGE SCALE GENOMIC DNA]</scope>
    <source>
        <strain evidence="2 3">CBS 112811</strain>
    </source>
</reference>
<evidence type="ECO:0000313" key="2">
    <source>
        <dbReference type="EMBL" id="RAH60587.1"/>
    </source>
</evidence>